<dbReference type="AlphaFoldDB" id="A0A1Y3B248"/>
<dbReference type="Proteomes" id="UP000194236">
    <property type="component" value="Unassembled WGS sequence"/>
</dbReference>
<gene>
    <name evidence="6" type="ORF">BLA29_009339</name>
</gene>
<dbReference type="InterPro" id="IPR036259">
    <property type="entry name" value="MFS_trans_sf"/>
</dbReference>
<dbReference type="EMBL" id="MUJZ01049345">
    <property type="protein sequence ID" value="OTF73943.1"/>
    <property type="molecule type" value="Genomic_DNA"/>
</dbReference>
<evidence type="ECO:0000256" key="3">
    <source>
        <dbReference type="ARBA" id="ARBA00022989"/>
    </source>
</evidence>
<dbReference type="OrthoDB" id="2544694at2759"/>
<accession>A0A1Y3B248</accession>
<dbReference type="GO" id="GO:0022857">
    <property type="term" value="F:transmembrane transporter activity"/>
    <property type="evidence" value="ECO:0007669"/>
    <property type="project" value="InterPro"/>
</dbReference>
<evidence type="ECO:0000313" key="6">
    <source>
        <dbReference type="EMBL" id="OTF73943.1"/>
    </source>
</evidence>
<keyword evidence="3 5" id="KW-1133">Transmembrane helix</keyword>
<organism evidence="6 7">
    <name type="scientific">Euroglyphus maynei</name>
    <name type="common">Mayne's house dust mite</name>
    <dbReference type="NCBI Taxonomy" id="6958"/>
    <lineage>
        <taxon>Eukaryota</taxon>
        <taxon>Metazoa</taxon>
        <taxon>Ecdysozoa</taxon>
        <taxon>Arthropoda</taxon>
        <taxon>Chelicerata</taxon>
        <taxon>Arachnida</taxon>
        <taxon>Acari</taxon>
        <taxon>Acariformes</taxon>
        <taxon>Sarcoptiformes</taxon>
        <taxon>Astigmata</taxon>
        <taxon>Psoroptidia</taxon>
        <taxon>Analgoidea</taxon>
        <taxon>Pyroglyphidae</taxon>
        <taxon>Pyroglyphinae</taxon>
        <taxon>Euroglyphus</taxon>
    </lineage>
</organism>
<evidence type="ECO:0000256" key="1">
    <source>
        <dbReference type="ARBA" id="ARBA00004141"/>
    </source>
</evidence>
<reference evidence="6 7" key="1">
    <citation type="submission" date="2017-03" db="EMBL/GenBank/DDBJ databases">
        <title>Genome Survey of Euroglyphus maynei.</title>
        <authorList>
            <person name="Arlian L.G."/>
            <person name="Morgan M.S."/>
            <person name="Rider S.D."/>
        </authorList>
    </citation>
    <scope>NUCLEOTIDE SEQUENCE [LARGE SCALE GENOMIC DNA]</scope>
    <source>
        <strain evidence="6">Arlian Lab</strain>
        <tissue evidence="6">Whole body</tissue>
    </source>
</reference>
<protein>
    <recommendedName>
        <fullName evidence="8">Major facilitator superfamily (MFS) profile domain-containing protein</fullName>
    </recommendedName>
</protein>
<evidence type="ECO:0000313" key="7">
    <source>
        <dbReference type="Proteomes" id="UP000194236"/>
    </source>
</evidence>
<evidence type="ECO:0000256" key="2">
    <source>
        <dbReference type="ARBA" id="ARBA00022692"/>
    </source>
</evidence>
<keyword evidence="7" id="KW-1185">Reference proteome</keyword>
<feature type="transmembrane region" description="Helical" evidence="5">
    <location>
        <begin position="197"/>
        <end position="218"/>
    </location>
</feature>
<feature type="transmembrane region" description="Helical" evidence="5">
    <location>
        <begin position="20"/>
        <end position="38"/>
    </location>
</feature>
<dbReference type="Gene3D" id="1.20.1250.20">
    <property type="entry name" value="MFS general substrate transporter like domains"/>
    <property type="match status" value="1"/>
</dbReference>
<dbReference type="SUPFAM" id="SSF103473">
    <property type="entry name" value="MFS general substrate transporter"/>
    <property type="match status" value="1"/>
</dbReference>
<evidence type="ECO:0008006" key="8">
    <source>
        <dbReference type="Google" id="ProtNLM"/>
    </source>
</evidence>
<dbReference type="PANTHER" id="PTHR24064">
    <property type="entry name" value="SOLUTE CARRIER FAMILY 22 MEMBER"/>
    <property type="match status" value="1"/>
</dbReference>
<name>A0A1Y3B248_EURMA</name>
<keyword evidence="2 5" id="KW-0812">Transmembrane</keyword>
<dbReference type="GO" id="GO:0016020">
    <property type="term" value="C:membrane"/>
    <property type="evidence" value="ECO:0007669"/>
    <property type="project" value="UniProtKB-SubCell"/>
</dbReference>
<feature type="transmembrane region" description="Helical" evidence="5">
    <location>
        <begin position="142"/>
        <end position="160"/>
    </location>
</feature>
<dbReference type="Pfam" id="PF00083">
    <property type="entry name" value="Sugar_tr"/>
    <property type="match status" value="1"/>
</dbReference>
<comment type="caution">
    <text evidence="6">The sequence shown here is derived from an EMBL/GenBank/DDBJ whole genome shotgun (WGS) entry which is preliminary data.</text>
</comment>
<comment type="subcellular location">
    <subcellularLocation>
        <location evidence="1">Membrane</location>
        <topology evidence="1">Multi-pass membrane protein</topology>
    </subcellularLocation>
</comment>
<dbReference type="InterPro" id="IPR005828">
    <property type="entry name" value="MFS_sugar_transport-like"/>
</dbReference>
<feature type="transmembrane region" description="Helical" evidence="5">
    <location>
        <begin position="112"/>
        <end position="130"/>
    </location>
</feature>
<proteinExistence type="predicted"/>
<sequence>SLGSCSLTLALKLTGNWVTFTWVQFIVTLLFIIAYKLIPESPSWLISKKRYDEAYEQLVKICRFNNRKVPDDLMINIMSLESDDEDKLKQTMNEKEDSFFDLFMMPGLRSKTLMITIVFIACIIGYGGIVNNTVNLEANNQLYNYLLLSFIDLPSLFICWKLINTRLGRRWTNVITMALCGFALILPGLIHREYDEYFYTGCTMVGKFGVAGTFMIIYQHSSELYPTTLRNQGLGITATIGSIG</sequence>
<feature type="non-terminal residue" evidence="6">
    <location>
        <position position="244"/>
    </location>
</feature>
<feature type="non-terminal residue" evidence="6">
    <location>
        <position position="1"/>
    </location>
</feature>
<evidence type="ECO:0000256" key="5">
    <source>
        <dbReference type="SAM" id="Phobius"/>
    </source>
</evidence>
<evidence type="ECO:0000256" key="4">
    <source>
        <dbReference type="ARBA" id="ARBA00023136"/>
    </source>
</evidence>
<keyword evidence="4 5" id="KW-0472">Membrane</keyword>
<feature type="transmembrane region" description="Helical" evidence="5">
    <location>
        <begin position="172"/>
        <end position="191"/>
    </location>
</feature>